<feature type="region of interest" description="Disordered" evidence="1">
    <location>
        <begin position="232"/>
        <end position="251"/>
    </location>
</feature>
<evidence type="ECO:0000313" key="3">
    <source>
        <dbReference type="EMBL" id="ACB83863.1"/>
    </source>
</evidence>
<dbReference type="eggNOG" id="ENOG502ZQCK">
    <property type="taxonomic scope" value="Bacteria"/>
</dbReference>
<feature type="transmembrane region" description="Helical" evidence="2">
    <location>
        <begin position="12"/>
        <end position="30"/>
    </location>
</feature>
<feature type="compositionally biased region" description="Basic and acidic residues" evidence="1">
    <location>
        <begin position="242"/>
        <end position="251"/>
    </location>
</feature>
<dbReference type="OrthoDB" id="9853201at2"/>
<keyword evidence="2" id="KW-1133">Transmembrane helix</keyword>
<keyword evidence="4" id="KW-1185">Reference proteome</keyword>
<reference evidence="3 4" key="1">
    <citation type="submission" date="2008-04" db="EMBL/GenBank/DDBJ databases">
        <title>Complete sequence of chromosome of Natranaerobius thermophilus JW/NM-WN-LF.</title>
        <authorList>
            <consortium name="US DOE Joint Genome Institute"/>
            <person name="Copeland A."/>
            <person name="Lucas S."/>
            <person name="Lapidus A."/>
            <person name="Glavina del Rio T."/>
            <person name="Dalin E."/>
            <person name="Tice H."/>
            <person name="Bruce D."/>
            <person name="Goodwin L."/>
            <person name="Pitluck S."/>
            <person name="Chertkov O."/>
            <person name="Brettin T."/>
            <person name="Detter J.C."/>
            <person name="Han C."/>
            <person name="Kuske C.R."/>
            <person name="Schmutz J."/>
            <person name="Larimer F."/>
            <person name="Land M."/>
            <person name="Hauser L."/>
            <person name="Kyrpides N."/>
            <person name="Lykidis A."/>
            <person name="Mesbah N.M."/>
            <person name="Wiegel J."/>
        </authorList>
    </citation>
    <scope>NUCLEOTIDE SEQUENCE [LARGE SCALE GENOMIC DNA]</scope>
    <source>
        <strain evidence="4">ATCC BAA-1301 / DSM 18059 / JW/NM-WN-LF</strain>
    </source>
</reference>
<dbReference type="KEGG" id="nth:Nther_0265"/>
<evidence type="ECO:0000256" key="1">
    <source>
        <dbReference type="SAM" id="MobiDB-lite"/>
    </source>
</evidence>
<protein>
    <recommendedName>
        <fullName evidence="5">DUF4179 domain-containing protein</fullName>
    </recommendedName>
</protein>
<evidence type="ECO:0008006" key="5">
    <source>
        <dbReference type="Google" id="ProtNLM"/>
    </source>
</evidence>
<dbReference type="HOGENOM" id="CLU_949378_0_0_9"/>
<dbReference type="InParanoid" id="B2A4U1"/>
<keyword evidence="2" id="KW-0812">Transmembrane</keyword>
<dbReference type="RefSeq" id="WP_012446751.1">
    <property type="nucleotide sequence ID" value="NC_010718.1"/>
</dbReference>
<dbReference type="EMBL" id="CP001034">
    <property type="protein sequence ID" value="ACB83863.1"/>
    <property type="molecule type" value="Genomic_DNA"/>
</dbReference>
<reference evidence="3 4" key="2">
    <citation type="journal article" date="2011" name="J. Bacteriol.">
        <title>Complete genome sequence of the anaerobic, halophilic alkalithermophile Natranaerobius thermophilus JW/NM-WN-LF.</title>
        <authorList>
            <person name="Zhao B."/>
            <person name="Mesbah N.M."/>
            <person name="Dalin E."/>
            <person name="Goodwin L."/>
            <person name="Nolan M."/>
            <person name="Pitluck S."/>
            <person name="Chertkov O."/>
            <person name="Brettin T.S."/>
            <person name="Han J."/>
            <person name="Larimer F.W."/>
            <person name="Land M.L."/>
            <person name="Hauser L."/>
            <person name="Kyrpides N."/>
            <person name="Wiegel J."/>
        </authorList>
    </citation>
    <scope>NUCLEOTIDE SEQUENCE [LARGE SCALE GENOMIC DNA]</scope>
    <source>
        <strain evidence="4">ATCC BAA-1301 / DSM 18059 / JW/NM-WN-LF</strain>
    </source>
</reference>
<name>B2A4U1_NATTJ</name>
<dbReference type="Proteomes" id="UP000001683">
    <property type="component" value="Chromosome"/>
</dbReference>
<accession>B2A4U1</accession>
<keyword evidence="2" id="KW-0472">Membrane</keyword>
<dbReference type="AlphaFoldDB" id="B2A4U1"/>
<organism evidence="3 4">
    <name type="scientific">Natranaerobius thermophilus (strain ATCC BAA-1301 / DSM 18059 / JW/NM-WN-LF)</name>
    <dbReference type="NCBI Taxonomy" id="457570"/>
    <lineage>
        <taxon>Bacteria</taxon>
        <taxon>Bacillati</taxon>
        <taxon>Bacillota</taxon>
        <taxon>Clostridia</taxon>
        <taxon>Natranaerobiales</taxon>
        <taxon>Natranaerobiaceae</taxon>
        <taxon>Natranaerobius</taxon>
    </lineage>
</organism>
<gene>
    <name evidence="3" type="ordered locus">Nther_0265</name>
</gene>
<proteinExistence type="predicted"/>
<dbReference type="STRING" id="457570.Nther_0265"/>
<sequence length="295" mass="34062">MLRKSYLNEAAILIAVIVLLLIFNITYGNWNLSLMFNEKTVDLEGEMTTSDGYLTLEPRELILDHSKVTLLVDYQVDDKLRELGFQFSDTTTPRLLLAKESDVDRENSTLRMAKGTHPDSSEKITEDDEEYFKYEYWYQDFPYELEENLTISIDKAYMSKSHQEEFSVEPGDSVEVEIPGIGKYQGELGEPEKNLDDLDTITFKGETTSEHFDYGFEVRDYLKSVIEDQEITPKQIGGSRSSGRDSSHQTIERTYRVEDSQFWEGELLFSIGRVRIPLGNRFEAPYMDINVTGKK</sequence>
<evidence type="ECO:0000256" key="2">
    <source>
        <dbReference type="SAM" id="Phobius"/>
    </source>
</evidence>
<evidence type="ECO:0000313" key="4">
    <source>
        <dbReference type="Proteomes" id="UP000001683"/>
    </source>
</evidence>